<proteinExistence type="predicted"/>
<organism evidence="2 3">
    <name type="scientific">Alkalicoccobacillus murimartini</name>
    <dbReference type="NCBI Taxonomy" id="171685"/>
    <lineage>
        <taxon>Bacteria</taxon>
        <taxon>Bacillati</taxon>
        <taxon>Bacillota</taxon>
        <taxon>Bacilli</taxon>
        <taxon>Bacillales</taxon>
        <taxon>Bacillaceae</taxon>
        <taxon>Alkalicoccobacillus</taxon>
    </lineage>
</organism>
<keyword evidence="3" id="KW-1185">Reference proteome</keyword>
<feature type="transmembrane region" description="Helical" evidence="1">
    <location>
        <begin position="34"/>
        <end position="52"/>
    </location>
</feature>
<reference evidence="2 3" key="1">
    <citation type="submission" date="2023-07" db="EMBL/GenBank/DDBJ databases">
        <title>Genomic Encyclopedia of Type Strains, Phase IV (KMG-IV): sequencing the most valuable type-strain genomes for metagenomic binning, comparative biology and taxonomic classification.</title>
        <authorList>
            <person name="Goeker M."/>
        </authorList>
    </citation>
    <scope>NUCLEOTIDE SEQUENCE [LARGE SCALE GENOMIC DNA]</scope>
    <source>
        <strain evidence="2 3">DSM 19154</strain>
    </source>
</reference>
<name>A0ABT9YGK9_9BACI</name>
<dbReference type="EMBL" id="JAUSUA010000002">
    <property type="protein sequence ID" value="MDQ0206960.1"/>
    <property type="molecule type" value="Genomic_DNA"/>
</dbReference>
<dbReference type="RefSeq" id="WP_306981868.1">
    <property type="nucleotide sequence ID" value="NZ_JAUSUA010000002.1"/>
</dbReference>
<protein>
    <submittedName>
        <fullName evidence="2">Uncharacterized protein</fullName>
    </submittedName>
</protein>
<evidence type="ECO:0000313" key="3">
    <source>
        <dbReference type="Proteomes" id="UP001225034"/>
    </source>
</evidence>
<accession>A0ABT9YGK9</accession>
<keyword evidence="1" id="KW-0472">Membrane</keyword>
<comment type="caution">
    <text evidence="2">The sequence shown here is derived from an EMBL/GenBank/DDBJ whole genome shotgun (WGS) entry which is preliminary data.</text>
</comment>
<gene>
    <name evidence="2" type="ORF">J2S05_001759</name>
</gene>
<evidence type="ECO:0000256" key="1">
    <source>
        <dbReference type="SAM" id="Phobius"/>
    </source>
</evidence>
<evidence type="ECO:0000313" key="2">
    <source>
        <dbReference type="EMBL" id="MDQ0206960.1"/>
    </source>
</evidence>
<sequence>MSRMKTFRLFLVIVFSIIAGLEFVDVLTFYGQPAVRFSMISAFILMMIYKVFEAKKEEKNHHYS</sequence>
<keyword evidence="1" id="KW-0812">Transmembrane</keyword>
<keyword evidence="1" id="KW-1133">Transmembrane helix</keyword>
<dbReference type="Proteomes" id="UP001225034">
    <property type="component" value="Unassembled WGS sequence"/>
</dbReference>